<reference evidence="1 2" key="1">
    <citation type="submission" date="2015-09" db="EMBL/GenBank/DDBJ databases">
        <title>Trachymyrmex cornetzi WGS genome.</title>
        <authorList>
            <person name="Nygaard S."/>
            <person name="Hu H."/>
            <person name="Boomsma J."/>
            <person name="Zhang G."/>
        </authorList>
    </citation>
    <scope>NUCLEOTIDE SEQUENCE [LARGE SCALE GENOMIC DNA]</scope>
    <source>
        <strain evidence="1">Tcor2-1</strain>
        <tissue evidence="1">Whole body</tissue>
    </source>
</reference>
<organism evidence="1 2">
    <name type="scientific">Trachymyrmex cornetzi</name>
    <dbReference type="NCBI Taxonomy" id="471704"/>
    <lineage>
        <taxon>Eukaryota</taxon>
        <taxon>Metazoa</taxon>
        <taxon>Ecdysozoa</taxon>
        <taxon>Arthropoda</taxon>
        <taxon>Hexapoda</taxon>
        <taxon>Insecta</taxon>
        <taxon>Pterygota</taxon>
        <taxon>Neoptera</taxon>
        <taxon>Endopterygota</taxon>
        <taxon>Hymenoptera</taxon>
        <taxon>Apocrita</taxon>
        <taxon>Aculeata</taxon>
        <taxon>Formicoidea</taxon>
        <taxon>Formicidae</taxon>
        <taxon>Myrmicinae</taxon>
        <taxon>Trachymyrmex</taxon>
    </lineage>
</organism>
<evidence type="ECO:0000313" key="2">
    <source>
        <dbReference type="Proteomes" id="UP000078492"/>
    </source>
</evidence>
<protein>
    <submittedName>
        <fullName evidence="1">Uncharacterized protein</fullName>
    </submittedName>
</protein>
<sequence>MTENSLRYLLTRSEERKSFLPHNGFSETRLQLSSACALSRASFRRATWLMQGDKFTEDEVMSRVIQLESHTSYFPVNSTAEMYYGARPGKLIQCVIAASVHGQGHVSVVEGGYRANKVRINYTTESGKADVFYVFIQTVQREAISLEENLRLGIVYGPMRS</sequence>
<dbReference type="EMBL" id="KQ979074">
    <property type="protein sequence ID" value="KYN22749.1"/>
    <property type="molecule type" value="Genomic_DNA"/>
</dbReference>
<gene>
    <name evidence="1" type="ORF">ALC57_04528</name>
</gene>
<accession>A0A195ED28</accession>
<evidence type="ECO:0000313" key="1">
    <source>
        <dbReference type="EMBL" id="KYN22749.1"/>
    </source>
</evidence>
<keyword evidence="2" id="KW-1185">Reference proteome</keyword>
<name>A0A195ED28_9HYME</name>
<dbReference type="AlphaFoldDB" id="A0A195ED28"/>
<proteinExistence type="predicted"/>
<dbReference type="Proteomes" id="UP000078492">
    <property type="component" value="Unassembled WGS sequence"/>
</dbReference>